<dbReference type="InterPro" id="IPR029061">
    <property type="entry name" value="THDP-binding"/>
</dbReference>
<dbReference type="Proteomes" id="UP000234335">
    <property type="component" value="Unassembled WGS sequence"/>
</dbReference>
<evidence type="ECO:0000313" key="5">
    <source>
        <dbReference type="Proteomes" id="UP000234335"/>
    </source>
</evidence>
<dbReference type="PANTHER" id="PTHR43088">
    <property type="entry name" value="SUBUNIT OF PYRUVATE:FLAVODOXIN OXIDOREDUCTASE-RELATED"/>
    <property type="match status" value="1"/>
</dbReference>
<reference evidence="4 5" key="1">
    <citation type="submission" date="2017-12" db="EMBL/GenBank/DDBJ databases">
        <title>Phylogenetic diversity of female urinary microbiome.</title>
        <authorList>
            <person name="Thomas-White K."/>
            <person name="Wolfe A.J."/>
        </authorList>
    </citation>
    <scope>NUCLEOTIDE SEQUENCE [LARGE SCALE GENOMIC DNA]</scope>
    <source>
        <strain evidence="4 5">UMB0119</strain>
    </source>
</reference>
<name>A0A2I1MAL1_9FIRM</name>
<dbReference type="Pfam" id="PF17147">
    <property type="entry name" value="PFOR_II"/>
    <property type="match status" value="1"/>
</dbReference>
<organism evidence="4 5">
    <name type="scientific">Anaerococcus octavius</name>
    <dbReference type="NCBI Taxonomy" id="54007"/>
    <lineage>
        <taxon>Bacteria</taxon>
        <taxon>Bacillati</taxon>
        <taxon>Bacillota</taxon>
        <taxon>Tissierellia</taxon>
        <taxon>Tissierellales</taxon>
        <taxon>Peptoniphilaceae</taxon>
        <taxon>Anaerococcus</taxon>
    </lineage>
</organism>
<feature type="domain" description="Pyruvate:ferredoxin oxidoreductase core" evidence="3">
    <location>
        <begin position="251"/>
        <end position="342"/>
    </location>
</feature>
<dbReference type="InterPro" id="IPR009014">
    <property type="entry name" value="Transketo_C/PFOR_II"/>
</dbReference>
<evidence type="ECO:0000259" key="3">
    <source>
        <dbReference type="Pfam" id="PF17147"/>
    </source>
</evidence>
<gene>
    <name evidence="4" type="ORF">CYJ34_00160</name>
</gene>
<dbReference type="SUPFAM" id="SSF52922">
    <property type="entry name" value="TK C-terminal domain-like"/>
    <property type="match status" value="1"/>
</dbReference>
<dbReference type="Gene3D" id="3.40.50.970">
    <property type="match status" value="1"/>
</dbReference>
<dbReference type="PANTHER" id="PTHR43088:SF1">
    <property type="entry name" value="SUBUNIT OF PYRUVATE:FLAVODOXIN OXIDOREDUCTASE"/>
    <property type="match status" value="1"/>
</dbReference>
<dbReference type="GO" id="GO:0043807">
    <property type="term" value="F:3-methyl-2-oxobutanoate dehydrogenase (ferredoxin) activity"/>
    <property type="evidence" value="ECO:0007669"/>
    <property type="project" value="UniProtKB-EC"/>
</dbReference>
<dbReference type="SUPFAM" id="SSF52518">
    <property type="entry name" value="Thiamin diphosphate-binding fold (THDP-binding)"/>
    <property type="match status" value="1"/>
</dbReference>
<dbReference type="Pfam" id="PF01855">
    <property type="entry name" value="POR_N"/>
    <property type="match status" value="1"/>
</dbReference>
<keyword evidence="1 4" id="KW-0560">Oxidoreductase</keyword>
<dbReference type="CDD" id="cd07034">
    <property type="entry name" value="TPP_PYR_PFOR_IOR-alpha_like"/>
    <property type="match status" value="1"/>
</dbReference>
<dbReference type="InterPro" id="IPR033412">
    <property type="entry name" value="PFOR_II"/>
</dbReference>
<dbReference type="NCBIfam" id="NF005507">
    <property type="entry name" value="PRK07119.1"/>
    <property type="match status" value="1"/>
</dbReference>
<evidence type="ECO:0000256" key="1">
    <source>
        <dbReference type="ARBA" id="ARBA00023002"/>
    </source>
</evidence>
<dbReference type="InterPro" id="IPR052368">
    <property type="entry name" value="2-oxoacid_oxidoreductase"/>
</dbReference>
<sequence>MTKVLMKGNEALAEAAIRAGCRSYFGYPITPQSEVPEYFARKLPDVGGVFLQAESEIASIYMLYGAAAAGHRTMTSSSGPGISLMQEGISSAAGSDLPMVIVNMMRGGPGLGSIQPSQTDYFQTTRGGGNGDYRVLAYAPSNVQELVDYTMLAFEKADEWRMPAFIMSDGMLGQMMEPVEFPESNKEVLNRQAKEWTTDGRRDERGHRNVITSLELSTPELEKINRKRYEKYQQVMEKEVIFEEDGVKDCELLITAYGSAARIVKTAIQILRENGYKVGLIRPISVWPYPYEAYKDVPCDDILVVELNNGQMLDDVKIATEGRQNIHFYNRLGGMVPTAQEIVDKAIEILGGKND</sequence>
<dbReference type="EC" id="1.2.7.7" evidence="4"/>
<keyword evidence="5" id="KW-1185">Reference proteome</keyword>
<dbReference type="RefSeq" id="WP_101539327.1">
    <property type="nucleotide sequence ID" value="NZ_PKGS01000001.1"/>
</dbReference>
<accession>A0A2I1MAL1</accession>
<protein>
    <submittedName>
        <fullName evidence="4">3-methyl-2-oxobutanoate dehydrogenase subunit VorB</fullName>
        <ecNumber evidence="4">1.2.7.7</ecNumber>
    </submittedName>
</protein>
<dbReference type="AlphaFoldDB" id="A0A2I1MAL1"/>
<dbReference type="Gene3D" id="3.40.50.920">
    <property type="match status" value="1"/>
</dbReference>
<evidence type="ECO:0000313" key="4">
    <source>
        <dbReference type="EMBL" id="PKZ17158.1"/>
    </source>
</evidence>
<dbReference type="EMBL" id="PKGS01000001">
    <property type="protein sequence ID" value="PKZ17158.1"/>
    <property type="molecule type" value="Genomic_DNA"/>
</dbReference>
<dbReference type="InterPro" id="IPR002880">
    <property type="entry name" value="Pyrv_Fd/Flavodoxin_OxRdtase_N"/>
</dbReference>
<comment type="caution">
    <text evidence="4">The sequence shown here is derived from an EMBL/GenBank/DDBJ whole genome shotgun (WGS) entry which is preliminary data.</text>
</comment>
<evidence type="ECO:0000259" key="2">
    <source>
        <dbReference type="Pfam" id="PF01855"/>
    </source>
</evidence>
<proteinExistence type="predicted"/>
<feature type="domain" description="Pyruvate flavodoxin/ferredoxin oxidoreductase pyrimidine binding" evidence="2">
    <location>
        <begin position="14"/>
        <end position="193"/>
    </location>
</feature>